<dbReference type="STRING" id="86259.A0A4Z1NYS5"/>
<dbReference type="EMBL" id="SNSC02000033">
    <property type="protein sequence ID" value="TID12799.1"/>
    <property type="molecule type" value="Genomic_DNA"/>
</dbReference>
<dbReference type="Proteomes" id="UP000298493">
    <property type="component" value="Unassembled WGS sequence"/>
</dbReference>
<comment type="caution">
    <text evidence="1">The sequence shown here is derived from an EMBL/GenBank/DDBJ whole genome shotgun (WGS) entry which is preliminary data.</text>
</comment>
<accession>A0A4Z1NYS5</accession>
<keyword evidence="2" id="KW-1185">Reference proteome</keyword>
<evidence type="ECO:0000313" key="1">
    <source>
        <dbReference type="EMBL" id="TID12799.1"/>
    </source>
</evidence>
<evidence type="ECO:0000313" key="2">
    <source>
        <dbReference type="Proteomes" id="UP000298493"/>
    </source>
</evidence>
<dbReference type="AlphaFoldDB" id="A0A4Z1NYS5"/>
<organism evidence="1 2">
    <name type="scientific">Venturia nashicola</name>
    <dbReference type="NCBI Taxonomy" id="86259"/>
    <lineage>
        <taxon>Eukaryota</taxon>
        <taxon>Fungi</taxon>
        <taxon>Dikarya</taxon>
        <taxon>Ascomycota</taxon>
        <taxon>Pezizomycotina</taxon>
        <taxon>Dothideomycetes</taxon>
        <taxon>Pleosporomycetidae</taxon>
        <taxon>Venturiales</taxon>
        <taxon>Venturiaceae</taxon>
        <taxon>Venturia</taxon>
    </lineage>
</organism>
<sequence length="195" mass="21617">MHLWYADTETTFQQYFTYENQKEWIKQDLWRGMNGHAGVGCYSWLPGTTTYAMFVNQDNVVETWWKDTDSNVASTTSHPVNSWQNATNASIPNAYPSTSLGYTSYFYHLHSDSTIRGYNLSFSAENTSIIDEIVVTDGKGPVKFLNGTHMTVSAVDAGLLVFAQTVGDDVTLFLRGTGVGTGRVWTSLGLGVDLV</sequence>
<dbReference type="SUPFAM" id="SSF89372">
    <property type="entry name" value="Fucose-specific lectin"/>
    <property type="match status" value="1"/>
</dbReference>
<proteinExistence type="predicted"/>
<reference evidence="1 2" key="1">
    <citation type="submission" date="2019-04" db="EMBL/GenBank/DDBJ databases">
        <title>High contiguity whole genome sequence and gene annotation resource for two Venturia nashicola isolates.</title>
        <authorList>
            <person name="Prokchorchik M."/>
            <person name="Won K."/>
            <person name="Lee Y."/>
            <person name="Choi E.D."/>
            <person name="Segonzac C."/>
            <person name="Sohn K.H."/>
        </authorList>
    </citation>
    <scope>NUCLEOTIDE SEQUENCE [LARGE SCALE GENOMIC DNA]</scope>
    <source>
        <strain evidence="1 2">PRI2</strain>
    </source>
</reference>
<name>A0A4Z1NYS5_9PEZI</name>
<protein>
    <submittedName>
        <fullName evidence="1">Uncharacterized protein</fullName>
    </submittedName>
</protein>
<dbReference type="Gene3D" id="2.120.10.70">
    <property type="entry name" value="Fucose-specific lectin"/>
    <property type="match status" value="1"/>
</dbReference>
<gene>
    <name evidence="1" type="ORF">E6O75_ATG09964</name>
</gene>